<keyword evidence="5" id="KW-0864">Zinc transport</keyword>
<feature type="compositionally biased region" description="Basic and acidic residues" evidence="7">
    <location>
        <begin position="125"/>
        <end position="205"/>
    </location>
</feature>
<keyword evidence="3" id="KW-0813">Transport</keyword>
<feature type="coiled-coil region" evidence="6">
    <location>
        <begin position="231"/>
        <end position="258"/>
    </location>
</feature>
<dbReference type="Proteomes" id="UP000290287">
    <property type="component" value="Unassembled WGS sequence"/>
</dbReference>
<sequence length="370" mass="41177">MRLLRVSGLISSVLLSSSALASSPNVAVDIAPVHSLVSQVMEGVGSPALLIQPEASPHDYSLRPSEARALANADVVFWMSEGLTPWLEKSLDTLAEKAEKVEMLEVKGTTTYAFREGATFEAHDHHGDEEHHGEEAHHGKGHHDDHGDDHHSEKNHHDDHDKHAYHDEHKDGHHDKHDDDHHDKHAKHHDDHHDEHNHEGEDPHAWLDPVNAKVWVEKIRDVLSANDPQNAATYKQNADNALKRLDNLIAKIDKETDALNKLNFIVFHDAYQYFERRFDVVASGAISLGDAQDPSAARVAKIRDLVKDLSITCVFSEPQYNPGLVNSVFEGTTVKNVGVMDPLGANIEAGSEQYEQLLGNMLRSLTECQS</sequence>
<dbReference type="Gene3D" id="3.40.50.1980">
    <property type="entry name" value="Nitrogenase molybdenum iron protein domain"/>
    <property type="match status" value="2"/>
</dbReference>
<keyword evidence="6" id="KW-0175">Coiled coil</keyword>
<dbReference type="InterPro" id="IPR006127">
    <property type="entry name" value="ZnuA-like"/>
</dbReference>
<reference evidence="9 10" key="1">
    <citation type="submission" date="2017-10" db="EMBL/GenBank/DDBJ databases">
        <title>Nyctiphanis sp. nov., isolated from the stomach of the euphausiid Nyctiphanes simplex (Hansen, 1911) in the Gulf of California.</title>
        <authorList>
            <person name="Gomez-Gil B."/>
            <person name="Aguilar-Mendez M."/>
            <person name="Lopez-Cortes A."/>
            <person name="Gomez-Gutierrez J."/>
            <person name="Roque A."/>
            <person name="Lang E."/>
            <person name="Gonzalez-Castillo A."/>
        </authorList>
    </citation>
    <scope>NUCLEOTIDE SEQUENCE [LARGE SCALE GENOMIC DNA]</scope>
    <source>
        <strain evidence="9 10">CAIM 600</strain>
    </source>
</reference>
<keyword evidence="5" id="KW-0406">Ion transport</keyword>
<protein>
    <recommendedName>
        <fullName evidence="2">High-affinity zinc uptake system protein ZnuA</fullName>
    </recommendedName>
</protein>
<dbReference type="SUPFAM" id="SSF53807">
    <property type="entry name" value="Helical backbone' metal receptor"/>
    <property type="match status" value="1"/>
</dbReference>
<feature type="region of interest" description="Disordered" evidence="7">
    <location>
        <begin position="125"/>
        <end position="206"/>
    </location>
</feature>
<proteinExistence type="inferred from homology"/>
<evidence type="ECO:0000256" key="7">
    <source>
        <dbReference type="SAM" id="MobiDB-lite"/>
    </source>
</evidence>
<dbReference type="GO" id="GO:0046872">
    <property type="term" value="F:metal ion binding"/>
    <property type="evidence" value="ECO:0007669"/>
    <property type="project" value="InterPro"/>
</dbReference>
<feature type="chain" id="PRO_5020876954" description="High-affinity zinc uptake system protein ZnuA" evidence="8">
    <location>
        <begin position="22"/>
        <end position="370"/>
    </location>
</feature>
<dbReference type="RefSeq" id="WP_129121613.1">
    <property type="nucleotide sequence ID" value="NZ_PEIB01000005.1"/>
</dbReference>
<evidence type="ECO:0000256" key="4">
    <source>
        <dbReference type="ARBA" id="ARBA00022729"/>
    </source>
</evidence>
<dbReference type="OrthoDB" id="7346865at2"/>
<dbReference type="AlphaFoldDB" id="A0A4Q0YRW8"/>
<dbReference type="Pfam" id="PF01297">
    <property type="entry name" value="ZnuA"/>
    <property type="match status" value="1"/>
</dbReference>
<evidence type="ECO:0000256" key="3">
    <source>
        <dbReference type="ARBA" id="ARBA00022448"/>
    </source>
</evidence>
<evidence type="ECO:0000313" key="10">
    <source>
        <dbReference type="Proteomes" id="UP000290287"/>
    </source>
</evidence>
<organism evidence="9 10">
    <name type="scientific">Veronia nyctiphanis</name>
    <dbReference type="NCBI Taxonomy" id="1278244"/>
    <lineage>
        <taxon>Bacteria</taxon>
        <taxon>Pseudomonadati</taxon>
        <taxon>Pseudomonadota</taxon>
        <taxon>Gammaproteobacteria</taxon>
        <taxon>Vibrionales</taxon>
        <taxon>Vibrionaceae</taxon>
        <taxon>Veronia</taxon>
    </lineage>
</organism>
<dbReference type="GO" id="GO:0006829">
    <property type="term" value="P:zinc ion transport"/>
    <property type="evidence" value="ECO:0007669"/>
    <property type="project" value="UniProtKB-KW"/>
</dbReference>
<dbReference type="PANTHER" id="PTHR42953">
    <property type="entry name" value="HIGH-AFFINITY ZINC UPTAKE SYSTEM PROTEIN ZNUA-RELATED"/>
    <property type="match status" value="1"/>
</dbReference>
<keyword evidence="5" id="KW-0862">Zinc</keyword>
<dbReference type="PANTHER" id="PTHR42953:SF3">
    <property type="entry name" value="HIGH-AFFINITY ZINC UPTAKE SYSTEM PROTEIN ZNUA"/>
    <property type="match status" value="1"/>
</dbReference>
<keyword evidence="10" id="KW-1185">Reference proteome</keyword>
<name>A0A4Q0YRW8_9GAMM</name>
<evidence type="ECO:0000256" key="2">
    <source>
        <dbReference type="ARBA" id="ARBA00015915"/>
    </source>
</evidence>
<dbReference type="EMBL" id="PEIB01000005">
    <property type="protein sequence ID" value="RXJ73937.1"/>
    <property type="molecule type" value="Genomic_DNA"/>
</dbReference>
<gene>
    <name evidence="9" type="ORF">CS022_06560</name>
</gene>
<evidence type="ECO:0000256" key="1">
    <source>
        <dbReference type="ARBA" id="ARBA00011028"/>
    </source>
</evidence>
<feature type="signal peptide" evidence="8">
    <location>
        <begin position="1"/>
        <end position="21"/>
    </location>
</feature>
<evidence type="ECO:0000256" key="5">
    <source>
        <dbReference type="ARBA" id="ARBA00022906"/>
    </source>
</evidence>
<comment type="similarity">
    <text evidence="1">Belongs to the bacterial solute-binding protein 9 family.</text>
</comment>
<evidence type="ECO:0000256" key="6">
    <source>
        <dbReference type="SAM" id="Coils"/>
    </source>
</evidence>
<accession>A0A4Q0YRW8</accession>
<comment type="caution">
    <text evidence="9">The sequence shown here is derived from an EMBL/GenBank/DDBJ whole genome shotgun (WGS) entry which is preliminary data.</text>
</comment>
<dbReference type="InterPro" id="IPR050492">
    <property type="entry name" value="Bact_metal-bind_prot9"/>
</dbReference>
<evidence type="ECO:0000256" key="8">
    <source>
        <dbReference type="SAM" id="SignalP"/>
    </source>
</evidence>
<evidence type="ECO:0000313" key="9">
    <source>
        <dbReference type="EMBL" id="RXJ73937.1"/>
    </source>
</evidence>
<keyword evidence="4 8" id="KW-0732">Signal</keyword>